<gene>
    <name evidence="2" type="ORF">LCGC14_1306910</name>
</gene>
<sequence>MASTIEVPEGVDPEEFKKALTDFAKKQTQSARDFNIVIKDIERDTGALRLSHDSFKGREYCSLRVWYEDKDSGELKPGKGANFNYEEIDEIIEGLQALKEHMEEQQ</sequence>
<feature type="domain" description="Transcriptional coactivator p15 (PC4) C-terminal" evidence="1">
    <location>
        <begin position="48"/>
        <end position="93"/>
    </location>
</feature>
<dbReference type="AlphaFoldDB" id="A0A0F9KNG0"/>
<accession>A0A0F9KNG0</accession>
<evidence type="ECO:0000313" key="2">
    <source>
        <dbReference type="EMBL" id="KKM83679.1"/>
    </source>
</evidence>
<dbReference type="Pfam" id="PF02229">
    <property type="entry name" value="PC4"/>
    <property type="match status" value="1"/>
</dbReference>
<dbReference type="InterPro" id="IPR003173">
    <property type="entry name" value="PC4_C"/>
</dbReference>
<proteinExistence type="predicted"/>
<comment type="caution">
    <text evidence="2">The sequence shown here is derived from an EMBL/GenBank/DDBJ whole genome shotgun (WGS) entry which is preliminary data.</text>
</comment>
<organism evidence="2">
    <name type="scientific">marine sediment metagenome</name>
    <dbReference type="NCBI Taxonomy" id="412755"/>
    <lineage>
        <taxon>unclassified sequences</taxon>
        <taxon>metagenomes</taxon>
        <taxon>ecological metagenomes</taxon>
    </lineage>
</organism>
<dbReference type="SUPFAM" id="SSF54447">
    <property type="entry name" value="ssDNA-binding transcriptional regulator domain"/>
    <property type="match status" value="1"/>
</dbReference>
<protein>
    <recommendedName>
        <fullName evidence="1">Transcriptional coactivator p15 (PC4) C-terminal domain-containing protein</fullName>
    </recommendedName>
</protein>
<name>A0A0F9KNG0_9ZZZZ</name>
<dbReference type="GO" id="GO:0006355">
    <property type="term" value="P:regulation of DNA-templated transcription"/>
    <property type="evidence" value="ECO:0007669"/>
    <property type="project" value="InterPro"/>
</dbReference>
<dbReference type="GO" id="GO:0003677">
    <property type="term" value="F:DNA binding"/>
    <property type="evidence" value="ECO:0007669"/>
    <property type="project" value="InterPro"/>
</dbReference>
<dbReference type="EMBL" id="LAZR01007677">
    <property type="protein sequence ID" value="KKM83679.1"/>
    <property type="molecule type" value="Genomic_DNA"/>
</dbReference>
<reference evidence="2" key="1">
    <citation type="journal article" date="2015" name="Nature">
        <title>Complex archaea that bridge the gap between prokaryotes and eukaryotes.</title>
        <authorList>
            <person name="Spang A."/>
            <person name="Saw J.H."/>
            <person name="Jorgensen S.L."/>
            <person name="Zaremba-Niedzwiedzka K."/>
            <person name="Martijn J."/>
            <person name="Lind A.E."/>
            <person name="van Eijk R."/>
            <person name="Schleper C."/>
            <person name="Guy L."/>
            <person name="Ettema T.J."/>
        </authorList>
    </citation>
    <scope>NUCLEOTIDE SEQUENCE</scope>
</reference>
<dbReference type="InterPro" id="IPR009044">
    <property type="entry name" value="ssDNA-bd_transcriptional_reg"/>
</dbReference>
<dbReference type="Gene3D" id="2.30.31.10">
    <property type="entry name" value="Transcriptional Coactivator Pc4, Chain A"/>
    <property type="match status" value="1"/>
</dbReference>
<evidence type="ECO:0000259" key="1">
    <source>
        <dbReference type="Pfam" id="PF02229"/>
    </source>
</evidence>